<dbReference type="InterPro" id="IPR037191">
    <property type="entry name" value="VPS9_dom_sf"/>
</dbReference>
<proteinExistence type="predicted"/>
<protein>
    <recommendedName>
        <fullName evidence="1">VPS9 domain-containing protein</fullName>
    </recommendedName>
</protein>
<name>A0A024UK64_9STRA</name>
<dbReference type="OrthoDB" id="6017153at2759"/>
<dbReference type="AlphaFoldDB" id="A0A024UK64"/>
<reference evidence="2" key="1">
    <citation type="submission" date="2013-12" db="EMBL/GenBank/DDBJ databases">
        <title>The Genome Sequence of Aphanomyces invadans NJM9701.</title>
        <authorList>
            <consortium name="The Broad Institute Genomics Platform"/>
            <person name="Russ C."/>
            <person name="Tyler B."/>
            <person name="van West P."/>
            <person name="Dieguez-Uribeondo J."/>
            <person name="Young S.K."/>
            <person name="Zeng Q."/>
            <person name="Gargeya S."/>
            <person name="Fitzgerald M."/>
            <person name="Abouelleil A."/>
            <person name="Alvarado L."/>
            <person name="Chapman S.B."/>
            <person name="Gainer-Dewar J."/>
            <person name="Goldberg J."/>
            <person name="Griggs A."/>
            <person name="Gujja S."/>
            <person name="Hansen M."/>
            <person name="Howarth C."/>
            <person name="Imamovic A."/>
            <person name="Ireland A."/>
            <person name="Larimer J."/>
            <person name="McCowan C."/>
            <person name="Murphy C."/>
            <person name="Pearson M."/>
            <person name="Poon T.W."/>
            <person name="Priest M."/>
            <person name="Roberts A."/>
            <person name="Saif S."/>
            <person name="Shea T."/>
            <person name="Sykes S."/>
            <person name="Wortman J."/>
            <person name="Nusbaum C."/>
            <person name="Birren B."/>
        </authorList>
    </citation>
    <scope>NUCLEOTIDE SEQUENCE [LARGE SCALE GENOMIC DNA]</scope>
    <source>
        <strain evidence="2">NJM9701</strain>
    </source>
</reference>
<dbReference type="VEuPathDB" id="FungiDB:H310_03607"/>
<dbReference type="SUPFAM" id="SSF109993">
    <property type="entry name" value="VPS9 domain"/>
    <property type="match status" value="1"/>
</dbReference>
<dbReference type="InterPro" id="IPR003123">
    <property type="entry name" value="VPS9"/>
</dbReference>
<dbReference type="Pfam" id="PF02204">
    <property type="entry name" value="VPS9"/>
    <property type="match status" value="1"/>
</dbReference>
<dbReference type="eggNOG" id="ENOG502RW87">
    <property type="taxonomic scope" value="Eukaryota"/>
</dbReference>
<sequence length="430" mass="47531">MNYSHMQLVTTSTTDAGVLHRVKTALTPMTLDAKLDQLTSVADRIALEVAGYKQRVADIEWDAKNYTNLNLSNLLRKKQSCRFSLARVKLHVETALHKRAIEVLKSTDETSARWKDRLRRDLIYRTLFSQAKWLRAVLSHVKAIPTSQMRRESADEVLQAAVAPDQKLRRLSLDECNQQALHFSSLTHLLSSTPPTATPTDEPCKSYLAFELFLTASLFHKTDLGMAFESHCCSSLASLSSTTSFHTLVGQVSRALADEHDVPLSQEQTLRRLVRQMVYARLGAAFITPMAASLELDQVAWKSTVTARARSRALKHLPEVGLPASPGWFTRSITALEAMPTFMPDRIVDGFMKVMTTLHEDVAGTLGQPAASMSADVILPVLVALVLHCDLPCLHLQTYAMETLALSNGCDGGEAAYYVALLQAAMAHSK</sequence>
<organism evidence="2">
    <name type="scientific">Aphanomyces invadans</name>
    <dbReference type="NCBI Taxonomy" id="157072"/>
    <lineage>
        <taxon>Eukaryota</taxon>
        <taxon>Sar</taxon>
        <taxon>Stramenopiles</taxon>
        <taxon>Oomycota</taxon>
        <taxon>Saprolegniomycetes</taxon>
        <taxon>Saprolegniales</taxon>
        <taxon>Verrucalvaceae</taxon>
        <taxon>Aphanomyces</taxon>
    </lineage>
</organism>
<evidence type="ECO:0000313" key="2">
    <source>
        <dbReference type="EMBL" id="ETW05988.1"/>
    </source>
</evidence>
<dbReference type="GeneID" id="20080657"/>
<dbReference type="RefSeq" id="XP_008865765.1">
    <property type="nucleotide sequence ID" value="XM_008867543.1"/>
</dbReference>
<evidence type="ECO:0000259" key="1">
    <source>
        <dbReference type="Pfam" id="PF02204"/>
    </source>
</evidence>
<feature type="domain" description="VPS9" evidence="1">
    <location>
        <begin position="352"/>
        <end position="428"/>
    </location>
</feature>
<dbReference type="Gene3D" id="1.20.1050.80">
    <property type="entry name" value="VPS9 domain"/>
    <property type="match status" value="1"/>
</dbReference>
<dbReference type="EMBL" id="KI913956">
    <property type="protein sequence ID" value="ETW05988.1"/>
    <property type="molecule type" value="Genomic_DNA"/>
</dbReference>
<gene>
    <name evidence="2" type="ORF">H310_03607</name>
</gene>
<accession>A0A024UK64</accession>